<dbReference type="AlphaFoldDB" id="A0A1B6L408"/>
<evidence type="ECO:0000256" key="1">
    <source>
        <dbReference type="SAM" id="MobiDB-lite"/>
    </source>
</evidence>
<dbReference type="EMBL" id="GEBQ01028165">
    <property type="protein sequence ID" value="JAT11812.1"/>
    <property type="molecule type" value="Transcribed_RNA"/>
</dbReference>
<protein>
    <submittedName>
        <fullName evidence="4">Uncharacterized protein</fullName>
    </submittedName>
</protein>
<feature type="compositionally biased region" description="Pro residues" evidence="1">
    <location>
        <begin position="153"/>
        <end position="174"/>
    </location>
</feature>
<feature type="transmembrane region" description="Helical" evidence="2">
    <location>
        <begin position="78"/>
        <end position="101"/>
    </location>
</feature>
<reference evidence="4" key="1">
    <citation type="submission" date="2015-11" db="EMBL/GenBank/DDBJ databases">
        <title>De novo transcriptome assembly of four potential Pierce s Disease insect vectors from Arizona vineyards.</title>
        <authorList>
            <person name="Tassone E.E."/>
        </authorList>
    </citation>
    <scope>NUCLEOTIDE SEQUENCE</scope>
</reference>
<keyword evidence="2" id="KW-0812">Transmembrane</keyword>
<accession>A0A1B6L408</accession>
<gene>
    <name evidence="3" type="ORF">g.20560</name>
    <name evidence="4" type="ORF">g.20562</name>
</gene>
<dbReference type="EMBL" id="GEBQ01021713">
    <property type="protein sequence ID" value="JAT18264.1"/>
    <property type="molecule type" value="Transcribed_RNA"/>
</dbReference>
<evidence type="ECO:0000256" key="2">
    <source>
        <dbReference type="SAM" id="Phobius"/>
    </source>
</evidence>
<proteinExistence type="predicted"/>
<feature type="region of interest" description="Disordered" evidence="1">
    <location>
        <begin position="147"/>
        <end position="185"/>
    </location>
</feature>
<keyword evidence="2" id="KW-1133">Transmembrane helix</keyword>
<evidence type="ECO:0000313" key="3">
    <source>
        <dbReference type="EMBL" id="JAT11812.1"/>
    </source>
</evidence>
<evidence type="ECO:0000313" key="4">
    <source>
        <dbReference type="EMBL" id="JAT18264.1"/>
    </source>
</evidence>
<keyword evidence="2" id="KW-0472">Membrane</keyword>
<organism evidence="4">
    <name type="scientific">Graphocephala atropunctata</name>
    <dbReference type="NCBI Taxonomy" id="36148"/>
    <lineage>
        <taxon>Eukaryota</taxon>
        <taxon>Metazoa</taxon>
        <taxon>Ecdysozoa</taxon>
        <taxon>Arthropoda</taxon>
        <taxon>Hexapoda</taxon>
        <taxon>Insecta</taxon>
        <taxon>Pterygota</taxon>
        <taxon>Neoptera</taxon>
        <taxon>Paraneoptera</taxon>
        <taxon>Hemiptera</taxon>
        <taxon>Auchenorrhyncha</taxon>
        <taxon>Membracoidea</taxon>
        <taxon>Cicadellidae</taxon>
        <taxon>Cicadellinae</taxon>
        <taxon>Cicadellini</taxon>
        <taxon>Graphocephala</taxon>
    </lineage>
</organism>
<name>A0A1B6L408_9HEMI</name>
<sequence>MTVGPDMLPFLNVTCAECLDLGPPPDSILAIPPPPLPNFLLRAPANHTTSCGAVCDWTSSHAEFIELPVHGAPMDDTWLLVLVTSCVGVLVLGSLLALFLLRLKQYFRERGAKVTLPPDHGKGCEAVLYPGTVPDSRVLWATLTPRGTAHHVAPPPPPPPPPPLPPPPPPPAPPAHVHVSGIRRI</sequence>